<dbReference type="STRING" id="565033.GACE_1162"/>
<accession>A0A0A7GDW0</accession>
<proteinExistence type="predicted"/>
<dbReference type="EMBL" id="CP009552">
    <property type="protein sequence ID" value="AIY90204.1"/>
    <property type="molecule type" value="Genomic_DNA"/>
</dbReference>
<dbReference type="HOGENOM" id="CLU_151082_0_0_2"/>
<dbReference type="AlphaFoldDB" id="A0A0A7GDW0"/>
<dbReference type="Proteomes" id="UP000030624">
    <property type="component" value="Chromosome"/>
</dbReference>
<evidence type="ECO:0000313" key="1">
    <source>
        <dbReference type="EMBL" id="AIY90204.1"/>
    </source>
</evidence>
<gene>
    <name evidence="1" type="ORF">GACE_1162</name>
</gene>
<organism evidence="1 2">
    <name type="scientific">Geoglobus acetivorans</name>
    <dbReference type="NCBI Taxonomy" id="565033"/>
    <lineage>
        <taxon>Archaea</taxon>
        <taxon>Methanobacteriati</taxon>
        <taxon>Methanobacteriota</taxon>
        <taxon>Archaeoglobi</taxon>
        <taxon>Archaeoglobales</taxon>
        <taxon>Archaeoglobaceae</taxon>
        <taxon>Geoglobus</taxon>
    </lineage>
</organism>
<dbReference type="KEGG" id="gac:GACE_1162"/>
<sequence>MNIDGIIEIGENFVLLYEEKHSSIHRMKTFQAISLKKLGDLLGIPVIVAFHDDFEDSVTVYQLPQGRLPPTSTLSFENRTPTFSGGVSEFGSWLYQNYISHAPLTRPLRRSISWWR</sequence>
<evidence type="ECO:0000313" key="2">
    <source>
        <dbReference type="Proteomes" id="UP000030624"/>
    </source>
</evidence>
<dbReference type="eggNOG" id="arCOG10366">
    <property type="taxonomic scope" value="Archaea"/>
</dbReference>
<protein>
    <submittedName>
        <fullName evidence="1">Uncharacterized protein</fullName>
    </submittedName>
</protein>
<name>A0A0A7GDW0_GEOAI</name>
<reference evidence="1 2" key="1">
    <citation type="journal article" date="2015" name="Appl. Environ. Microbiol.">
        <title>The Geoglobus acetivorans genome: Fe(III) reduction, acetate utilization, autotrophic growth, and degradation of aromatic compounds in a hyperthermophilic archaeon.</title>
        <authorList>
            <person name="Mardanov A.V."/>
            <person name="Slododkina G.B."/>
            <person name="Slobodkin A.I."/>
            <person name="Beletsky A.V."/>
            <person name="Gavrilov S.N."/>
            <person name="Kublanov I.V."/>
            <person name="Bonch-Osmolovskaya E.A."/>
            <person name="Skryabin K.G."/>
            <person name="Ravin N.V."/>
        </authorList>
    </citation>
    <scope>NUCLEOTIDE SEQUENCE [LARGE SCALE GENOMIC DNA]</scope>
    <source>
        <strain evidence="1 2">SBH6</strain>
    </source>
</reference>